<evidence type="ECO:0000313" key="8">
    <source>
        <dbReference type="EMBL" id="MCA2017659.1"/>
    </source>
</evidence>
<evidence type="ECO:0000256" key="7">
    <source>
        <dbReference type="SAM" id="Phobius"/>
    </source>
</evidence>
<gene>
    <name evidence="8" type="ORF">LDJ79_16160</name>
</gene>
<evidence type="ECO:0000256" key="6">
    <source>
        <dbReference type="ARBA" id="ARBA00023136"/>
    </source>
</evidence>
<evidence type="ECO:0000256" key="3">
    <source>
        <dbReference type="ARBA" id="ARBA00022475"/>
    </source>
</evidence>
<comment type="similarity">
    <text evidence="2">Belongs to the Rht family.</text>
</comment>
<dbReference type="PANTHER" id="PTHR30086">
    <property type="entry name" value="ARGININE EXPORTER PROTEIN ARGO"/>
    <property type="match status" value="1"/>
</dbReference>
<dbReference type="PIRSF" id="PIRSF006324">
    <property type="entry name" value="LeuE"/>
    <property type="match status" value="1"/>
</dbReference>
<dbReference type="Proteomes" id="UP001199044">
    <property type="component" value="Unassembled WGS sequence"/>
</dbReference>
<name>A0ABS7YTC2_9VIBR</name>
<dbReference type="PANTHER" id="PTHR30086:SF14">
    <property type="entry name" value="HOMOSERINE_HOMOSERINE LACTONE EFFLUX PROTEIN"/>
    <property type="match status" value="1"/>
</dbReference>
<evidence type="ECO:0000256" key="4">
    <source>
        <dbReference type="ARBA" id="ARBA00022692"/>
    </source>
</evidence>
<organism evidence="8 9">
    <name type="scientific">Vibrio tritonius</name>
    <dbReference type="NCBI Taxonomy" id="1435069"/>
    <lineage>
        <taxon>Bacteria</taxon>
        <taxon>Pseudomonadati</taxon>
        <taxon>Pseudomonadota</taxon>
        <taxon>Gammaproteobacteria</taxon>
        <taxon>Vibrionales</taxon>
        <taxon>Vibrionaceae</taxon>
        <taxon>Vibrio</taxon>
    </lineage>
</organism>
<evidence type="ECO:0000256" key="1">
    <source>
        <dbReference type="ARBA" id="ARBA00004651"/>
    </source>
</evidence>
<feature type="transmembrane region" description="Helical" evidence="7">
    <location>
        <begin position="141"/>
        <end position="168"/>
    </location>
</feature>
<dbReference type="InterPro" id="IPR001123">
    <property type="entry name" value="LeuE-type"/>
</dbReference>
<sequence length="203" mass="22534">METYFSFAAIALAVVYMPGPGTLKSITNAINFGLRGSIVGISGLTLGVCAVAVFSATSLGILLVSSPKAFNIVSYCGAAYLLYLGIKLWFTRRQDQAISVELTFKKRRVFGEGILLQFSNPNAILFFFSIFPHFIKPEENYVMQFSVLVGIFSLAFICAHSTYAFLAYKAKNLFLGHHRHWLDKINAILFVLLAFYLAWSTSV</sequence>
<accession>A0ABS7YTC2</accession>
<feature type="transmembrane region" description="Helical" evidence="7">
    <location>
        <begin position="6"/>
        <end position="26"/>
    </location>
</feature>
<evidence type="ECO:0000256" key="5">
    <source>
        <dbReference type="ARBA" id="ARBA00022989"/>
    </source>
</evidence>
<evidence type="ECO:0000256" key="2">
    <source>
        <dbReference type="ARBA" id="ARBA00007928"/>
    </source>
</evidence>
<reference evidence="9" key="1">
    <citation type="submission" date="2023-07" db="EMBL/GenBank/DDBJ databases">
        <title>Molecular identification of indigenous halophilic bacteria isolated from red sea cost, biodegradation of synthetic dyes and assessment of degraded metabolite toxicity.</title>
        <authorList>
            <person name="Chaieb K."/>
            <person name="Altayb H.N."/>
        </authorList>
    </citation>
    <scope>NUCLEOTIDE SEQUENCE [LARGE SCALE GENOMIC DNA]</scope>
    <source>
        <strain evidence="9">K20</strain>
    </source>
</reference>
<keyword evidence="5 7" id="KW-1133">Transmembrane helix</keyword>
<dbReference type="EMBL" id="JAIWIU010000116">
    <property type="protein sequence ID" value="MCA2017659.1"/>
    <property type="molecule type" value="Genomic_DNA"/>
</dbReference>
<keyword evidence="4 7" id="KW-0812">Transmembrane</keyword>
<feature type="transmembrane region" description="Helical" evidence="7">
    <location>
        <begin position="180"/>
        <end position="199"/>
    </location>
</feature>
<comment type="subcellular location">
    <subcellularLocation>
        <location evidence="1">Cell membrane</location>
        <topology evidence="1">Multi-pass membrane protein</topology>
    </subcellularLocation>
</comment>
<evidence type="ECO:0000313" key="9">
    <source>
        <dbReference type="Proteomes" id="UP001199044"/>
    </source>
</evidence>
<protein>
    <submittedName>
        <fullName evidence="8">LysE family translocator</fullName>
    </submittedName>
</protein>
<proteinExistence type="inferred from homology"/>
<feature type="transmembrane region" description="Helical" evidence="7">
    <location>
        <begin position="114"/>
        <end position="135"/>
    </location>
</feature>
<feature type="transmembrane region" description="Helical" evidence="7">
    <location>
        <begin position="38"/>
        <end position="63"/>
    </location>
</feature>
<feature type="transmembrane region" description="Helical" evidence="7">
    <location>
        <begin position="69"/>
        <end position="90"/>
    </location>
</feature>
<keyword evidence="6 7" id="KW-0472">Membrane</keyword>
<comment type="caution">
    <text evidence="8">The sequence shown here is derived from an EMBL/GenBank/DDBJ whole genome shotgun (WGS) entry which is preliminary data.</text>
</comment>
<dbReference type="Pfam" id="PF01810">
    <property type="entry name" value="LysE"/>
    <property type="match status" value="1"/>
</dbReference>
<keyword evidence="3" id="KW-1003">Cell membrane</keyword>
<keyword evidence="9" id="KW-1185">Reference proteome</keyword>
<dbReference type="RefSeq" id="WP_225251321.1">
    <property type="nucleotide sequence ID" value="NZ_JAIWIU010000116.1"/>
</dbReference>